<dbReference type="InterPro" id="IPR009081">
    <property type="entry name" value="PP-bd_ACP"/>
</dbReference>
<feature type="region of interest" description="C-terminal hotdog fold" evidence="8">
    <location>
        <begin position="1066"/>
        <end position="1202"/>
    </location>
</feature>
<dbReference type="InterPro" id="IPR014043">
    <property type="entry name" value="Acyl_transferase_dom"/>
</dbReference>
<dbReference type="InterPro" id="IPR049900">
    <property type="entry name" value="PKS_mFAS_DH"/>
</dbReference>
<evidence type="ECO:0000256" key="5">
    <source>
        <dbReference type="ARBA" id="ARBA00023194"/>
    </source>
</evidence>
<feature type="compositionally biased region" description="Basic and acidic residues" evidence="9">
    <location>
        <begin position="2126"/>
        <end position="2138"/>
    </location>
</feature>
<evidence type="ECO:0000313" key="13">
    <source>
        <dbReference type="EMBL" id="GGS14109.1"/>
    </source>
</evidence>
<dbReference type="SMART" id="SM00829">
    <property type="entry name" value="PKS_ER"/>
    <property type="match status" value="1"/>
</dbReference>
<evidence type="ECO:0000256" key="2">
    <source>
        <dbReference type="ARBA" id="ARBA00022450"/>
    </source>
</evidence>
<dbReference type="Pfam" id="PF08659">
    <property type="entry name" value="KR"/>
    <property type="match status" value="1"/>
</dbReference>
<dbReference type="Gene3D" id="3.40.50.720">
    <property type="entry name" value="NAD(P)-binding Rossmann-like Domain"/>
    <property type="match status" value="3"/>
</dbReference>
<evidence type="ECO:0008006" key="15">
    <source>
        <dbReference type="Google" id="ProtNLM"/>
    </source>
</evidence>
<dbReference type="PANTHER" id="PTHR43775">
    <property type="entry name" value="FATTY ACID SYNTHASE"/>
    <property type="match status" value="1"/>
</dbReference>
<keyword evidence="7" id="KW-0012">Acyltransferase</keyword>
<dbReference type="InterPro" id="IPR018201">
    <property type="entry name" value="Ketoacyl_synth_AS"/>
</dbReference>
<dbReference type="SMART" id="SM01294">
    <property type="entry name" value="PKS_PP_betabranch"/>
    <property type="match status" value="1"/>
</dbReference>
<evidence type="ECO:0000259" key="10">
    <source>
        <dbReference type="PROSITE" id="PS50075"/>
    </source>
</evidence>
<dbReference type="InterPro" id="IPR020807">
    <property type="entry name" value="PKS_DH"/>
</dbReference>
<evidence type="ECO:0000313" key="14">
    <source>
        <dbReference type="Proteomes" id="UP000606194"/>
    </source>
</evidence>
<keyword evidence="6" id="KW-0511">Multifunctional enzyme</keyword>
<dbReference type="SUPFAM" id="SSF53901">
    <property type="entry name" value="Thiolase-like"/>
    <property type="match status" value="1"/>
</dbReference>
<dbReference type="InterPro" id="IPR036736">
    <property type="entry name" value="ACP-like_sf"/>
</dbReference>
<dbReference type="PROSITE" id="PS01162">
    <property type="entry name" value="QOR_ZETA_CRYSTAL"/>
    <property type="match status" value="1"/>
</dbReference>
<evidence type="ECO:0000256" key="8">
    <source>
        <dbReference type="PROSITE-ProRule" id="PRU01363"/>
    </source>
</evidence>
<comment type="caution">
    <text evidence="13">The sequence shown here is derived from an EMBL/GenBank/DDBJ whole genome shotgun (WGS) entry which is preliminary data.</text>
</comment>
<reference evidence="13" key="2">
    <citation type="submission" date="2020-09" db="EMBL/GenBank/DDBJ databases">
        <authorList>
            <person name="Sun Q."/>
            <person name="Ohkuma M."/>
        </authorList>
    </citation>
    <scope>NUCLEOTIDE SEQUENCE</scope>
    <source>
        <strain evidence="13">JCM 4386</strain>
    </source>
</reference>
<comment type="pathway">
    <text evidence="1">Antibiotic biosynthesis.</text>
</comment>
<feature type="region of interest" description="Disordered" evidence="9">
    <location>
        <begin position="2115"/>
        <end position="2143"/>
    </location>
</feature>
<feature type="domain" description="Carrier" evidence="10">
    <location>
        <begin position="2037"/>
        <end position="2112"/>
    </location>
</feature>
<dbReference type="SMART" id="SM00827">
    <property type="entry name" value="PKS_AT"/>
    <property type="match status" value="1"/>
</dbReference>
<dbReference type="InterPro" id="IPR002364">
    <property type="entry name" value="Quin_OxRdtase/zeta-crystal_CS"/>
</dbReference>
<dbReference type="PROSITE" id="PS00606">
    <property type="entry name" value="KS3_1"/>
    <property type="match status" value="1"/>
</dbReference>
<dbReference type="Proteomes" id="UP000606194">
    <property type="component" value="Unassembled WGS sequence"/>
</dbReference>
<feature type="domain" description="Ketosynthase family 3 (KS3)" evidence="11">
    <location>
        <begin position="21"/>
        <end position="446"/>
    </location>
</feature>
<dbReference type="Pfam" id="PF08240">
    <property type="entry name" value="ADH_N"/>
    <property type="match status" value="1"/>
</dbReference>
<dbReference type="SUPFAM" id="SSF47336">
    <property type="entry name" value="ACP-like"/>
    <property type="match status" value="1"/>
</dbReference>
<dbReference type="GO" id="GO:0016491">
    <property type="term" value="F:oxidoreductase activity"/>
    <property type="evidence" value="ECO:0007669"/>
    <property type="project" value="InterPro"/>
</dbReference>
<dbReference type="FunFam" id="3.40.47.10:FF:000019">
    <property type="entry name" value="Polyketide synthase type I"/>
    <property type="match status" value="1"/>
</dbReference>
<dbReference type="Gene3D" id="1.10.1200.10">
    <property type="entry name" value="ACP-like"/>
    <property type="match status" value="1"/>
</dbReference>
<evidence type="ECO:0000256" key="4">
    <source>
        <dbReference type="ARBA" id="ARBA00022679"/>
    </source>
</evidence>
<dbReference type="PROSITE" id="PS50075">
    <property type="entry name" value="CARRIER"/>
    <property type="match status" value="1"/>
</dbReference>
<dbReference type="InterPro" id="IPR020841">
    <property type="entry name" value="PKS_Beta-ketoAc_synthase_dom"/>
</dbReference>
<dbReference type="Pfam" id="PF00109">
    <property type="entry name" value="ketoacyl-synt"/>
    <property type="match status" value="1"/>
</dbReference>
<evidence type="ECO:0000256" key="9">
    <source>
        <dbReference type="SAM" id="MobiDB-lite"/>
    </source>
</evidence>
<dbReference type="InterPro" id="IPR032821">
    <property type="entry name" value="PKS_assoc"/>
</dbReference>
<dbReference type="SUPFAM" id="SSF50129">
    <property type="entry name" value="GroES-like"/>
    <property type="match status" value="1"/>
</dbReference>
<organism evidence="13 14">
    <name type="scientific">Streptomyces humidus</name>
    <dbReference type="NCBI Taxonomy" id="52259"/>
    <lineage>
        <taxon>Bacteria</taxon>
        <taxon>Bacillati</taxon>
        <taxon>Actinomycetota</taxon>
        <taxon>Actinomycetes</taxon>
        <taxon>Kitasatosporales</taxon>
        <taxon>Streptomycetaceae</taxon>
        <taxon>Streptomyces</taxon>
    </lineage>
</organism>
<dbReference type="Pfam" id="PF14765">
    <property type="entry name" value="PS-DH"/>
    <property type="match status" value="1"/>
</dbReference>
<sequence length="2154" mass="228617">MTDTASSRTEALLKDLLLEKYEPIALIGLGIRFPGDNDTPEEFSEFLREGRAGTGPVPEDRWDMDALQAAEKEAGRSPLASGGGFVSGAEEFDSKFFSISPKEADFMDPQHRWALESAWRALESAQLDPAALRGKNGGVYLGVGQMDFAIDVEAVDPIDLDAHVAAGTAHSAAAGRLSYFLGWRGPCLSVDTACSASLVALHLAAQGLRRRECDIALAGGVNATHHPRNHIVYSRAGMLSPDGRCKTFDDSADGYGRSEGSGMVVLKRLSDARRDGDTVLALLRGSSVRQDGESGGLTVPNGTAQVALMRDALASANLEPADIQYVEAHGTGTSLGDPIEMGSVNTVFAESRAHGEPLAVGSVKTNIGHMEAAAGIGGVAKVVLQLQEGVIYPHINLDTPSRHIPWDRYRVTVPTALRDWRADGPRRALVNSFGFAGTIASVVLEQAPPAPAPEAAPDDGTAVFTLSAKDHAGLRAQAAAHLRFLDTRQDLALPDLCRSSNLGRAHLPARLAGPVSSREDLVRLLGRQLADDARESDGPRVAEAAFLFSGQGAQYAGMGRGLYDRYPVFRRHLDACDRLFAAHLGRSVKDVMFGEAPDSDQDIHRTLCTQPALFSLEYATARLWMSWGIRPGVLLGHSVGEIAAAAVAGLFSLEDAVRLVSVRARLMQSVAAPGGMAAVFAPAQEIAPLLASCPDVGFGAVNSPRQCVISGGRDSLAGLVGVLRARGVDVRELPVSHAFHSPLMAEVADAFREAIADIAFHEPRLSFVSDITGEIATLADVGTPEYWVRHILEPVDFAAGMRRVQARGSHVFIEVGPSAALTALGRHNGDPDAHVWVSSMAKSDPGATTIATALARCYQAGLPVSWAGYHAERGGRRVPLPGYVFAKKRHPLPSKRVHSALAGRASGPARHPLLGRDVTAEDRRAAGEREFSALLAPDSPAYLADHVVMGQAVFPGAGYVEIVLALQDAVHGETGRPVQDLRIHEPLFLRDGEPAEIRTRLRPHEGADGSDGPAAVEIVSRVDGRDGAIERVHATAVLGAAPAGPAGLGEVADRLRRTAAALDAPQARQHGEDLYERYAGLGLPYGPEFRRVLRVDRYADGFATGELRGLDTPLGEHLRASILDCAMQTLGAAVDLDGTYLPVGFDAVELLKRPKAGLRVLVQVGLVPGGELTADLVALEGARTVFVVQGVRLKRVADAPADPAERMLSRPRWLKRSLPAARTGGQDRRVLVVRPGDGLAGDLRDRLAGTGLQALDAPDAATAAALLAADDAVTDLCWFWTPEPTLEGEERLRTETERNYRDLLALVAAVADGPLAGRGPRVLLVTERAQWLPGDAAGDASRDGDALAAASLWGFGAVLAHEHPSLRTVLLDLDGTDLQPLVDELLAADASGGEHQIAYRSGVRHVKRLSPPAPGVRDDVNTELTITEYGRFSAVRPVPVEDRPPTGDEVTVQVHAAGLNFKDVLNALGMLRQYALDHGLPHEPLPLGFEASGTVVEAGPDAAFRPGDDVVLSRIGCMRRRVTVPSTVVVRKPAGLTFTEAAGLPAAYVTAFHALHDLAGLKAGDRVLIHAAAGGVGQAAVQLARLAGAEVYATASPRKWPLLRSQGVEHVMNSRTLDFADEVLAATGGRGVDVVLNSLNKDYIPAGLRCLAEGGRFVELGKIGVWSPEEMNARRPDVEYHNFDLSELPADGLDRLNHDILRTVADHIEAGRLTALPVVGYSLDEVEEAFGVLSRGANVGKVVLEFRDERDLPAEPVRIDPAETYLVTGGLGALGLATARKLVRQGARRIALVSRRPVDEPRRAEIAAGLGEGVEVEVHQGDIADAADVARIVGALAGSDAPLGGVLHAAGVLADAPLTAQTWDGMATVLRPKVHGAWLLHRALADVPTVRFFVGYSSIASVLGSAGQANYAAANAYMDVLMQARAAAGLPGLSINWGPWADIGMAASLTERQISGIEARGLRFVKPDAALNALFAALAGPYAQTVVGEFDWDAYTGALPTPNALLDELRSGRTGAPNRAEPDVDDLLARPKPDREAALRALLRGRIADVLRYDSPDEIDVDARFVDLGLDSLGSVELKNALETALRVPLPASALFDHPAVRSLAVFLDEQLVPDQAEDAGPAAPPREDPGDDVRELTDAEADDELDALREMFR</sequence>
<feature type="region of interest" description="N-terminal hotdog fold" evidence="8">
    <location>
        <begin position="911"/>
        <end position="1045"/>
    </location>
</feature>
<dbReference type="InterPro" id="IPR036291">
    <property type="entry name" value="NAD(P)-bd_dom_sf"/>
</dbReference>
<dbReference type="SMART" id="SM00822">
    <property type="entry name" value="PKS_KR"/>
    <property type="match status" value="1"/>
</dbReference>
<evidence type="ECO:0000256" key="3">
    <source>
        <dbReference type="ARBA" id="ARBA00022553"/>
    </source>
</evidence>
<dbReference type="InterPro" id="IPR016036">
    <property type="entry name" value="Malonyl_transacylase_ACP-bd"/>
</dbReference>
<dbReference type="InterPro" id="IPR049551">
    <property type="entry name" value="PKS_DH_C"/>
</dbReference>
<dbReference type="Gene3D" id="3.90.180.10">
    <property type="entry name" value="Medium-chain alcohol dehydrogenases, catalytic domain"/>
    <property type="match status" value="1"/>
</dbReference>
<feature type="active site" description="Proton acceptor; for dehydratase activity" evidence="8">
    <location>
        <position position="946"/>
    </location>
</feature>
<evidence type="ECO:0000256" key="1">
    <source>
        <dbReference type="ARBA" id="ARBA00004792"/>
    </source>
</evidence>
<gene>
    <name evidence="13" type="ORF">GCM10010269_61770</name>
</gene>
<dbReference type="SUPFAM" id="SSF55048">
    <property type="entry name" value="Probable ACP-binding domain of malonyl-CoA ACP transacylase"/>
    <property type="match status" value="1"/>
</dbReference>
<dbReference type="GO" id="GO:0004312">
    <property type="term" value="F:fatty acid synthase activity"/>
    <property type="evidence" value="ECO:0007669"/>
    <property type="project" value="TreeGrafter"/>
</dbReference>
<keyword evidence="2" id="KW-0596">Phosphopantetheine</keyword>
<dbReference type="InterPro" id="IPR049552">
    <property type="entry name" value="PKS_DH_N"/>
</dbReference>
<dbReference type="SUPFAM" id="SSF51735">
    <property type="entry name" value="NAD(P)-binding Rossmann-fold domains"/>
    <property type="match status" value="3"/>
</dbReference>
<keyword evidence="5" id="KW-0045">Antibiotic biosynthesis</keyword>
<dbReference type="Pfam" id="PF21089">
    <property type="entry name" value="PKS_DH_N"/>
    <property type="match status" value="1"/>
</dbReference>
<dbReference type="SMART" id="SM00826">
    <property type="entry name" value="PKS_DH"/>
    <property type="match status" value="1"/>
</dbReference>
<dbReference type="SUPFAM" id="SSF52151">
    <property type="entry name" value="FabD/lysophospholipase-like"/>
    <property type="match status" value="1"/>
</dbReference>
<dbReference type="SMART" id="SM00823">
    <property type="entry name" value="PKS_PP"/>
    <property type="match status" value="1"/>
</dbReference>
<dbReference type="GO" id="GO:0031177">
    <property type="term" value="F:phosphopantetheine binding"/>
    <property type="evidence" value="ECO:0007669"/>
    <property type="project" value="InterPro"/>
</dbReference>
<dbReference type="GO" id="GO:0033068">
    <property type="term" value="P:macrolide biosynthetic process"/>
    <property type="evidence" value="ECO:0007669"/>
    <property type="project" value="UniProtKB-ARBA"/>
</dbReference>
<dbReference type="PROSITE" id="PS52019">
    <property type="entry name" value="PKS_MFAS_DH"/>
    <property type="match status" value="1"/>
</dbReference>
<dbReference type="SMART" id="SM00825">
    <property type="entry name" value="PKS_KS"/>
    <property type="match status" value="1"/>
</dbReference>
<protein>
    <recommendedName>
        <fullName evidence="15">Type I polyketide synthase</fullName>
    </recommendedName>
</protein>
<evidence type="ECO:0000256" key="7">
    <source>
        <dbReference type="ARBA" id="ARBA00023315"/>
    </source>
</evidence>
<keyword evidence="14" id="KW-1185">Reference proteome</keyword>
<dbReference type="GO" id="GO:0008270">
    <property type="term" value="F:zinc ion binding"/>
    <property type="evidence" value="ECO:0007669"/>
    <property type="project" value="InterPro"/>
</dbReference>
<dbReference type="InterPro" id="IPR016039">
    <property type="entry name" value="Thiolase-like"/>
</dbReference>
<dbReference type="GO" id="GO:0006633">
    <property type="term" value="P:fatty acid biosynthetic process"/>
    <property type="evidence" value="ECO:0007669"/>
    <property type="project" value="InterPro"/>
</dbReference>
<evidence type="ECO:0000259" key="11">
    <source>
        <dbReference type="PROSITE" id="PS52004"/>
    </source>
</evidence>
<dbReference type="PROSITE" id="PS52004">
    <property type="entry name" value="KS3_2"/>
    <property type="match status" value="1"/>
</dbReference>
<dbReference type="InterPro" id="IPR057326">
    <property type="entry name" value="KR_dom"/>
</dbReference>
<dbReference type="InterPro" id="IPR014031">
    <property type="entry name" value="Ketoacyl_synth_C"/>
</dbReference>
<dbReference type="Gene3D" id="3.40.47.10">
    <property type="match status" value="1"/>
</dbReference>
<dbReference type="InterPro" id="IPR020806">
    <property type="entry name" value="PKS_PP-bd"/>
</dbReference>
<reference evidence="13" key="1">
    <citation type="journal article" date="2014" name="Int. J. Syst. Evol. Microbiol.">
        <title>Complete genome sequence of Corynebacterium casei LMG S-19264T (=DSM 44701T), isolated from a smear-ripened cheese.</title>
        <authorList>
            <consortium name="US DOE Joint Genome Institute (JGI-PGF)"/>
            <person name="Walter F."/>
            <person name="Albersmeier A."/>
            <person name="Kalinowski J."/>
            <person name="Ruckert C."/>
        </authorList>
    </citation>
    <scope>NUCLEOTIDE SEQUENCE</scope>
    <source>
        <strain evidence="13">JCM 4386</strain>
    </source>
</reference>
<dbReference type="GO" id="GO:0004315">
    <property type="term" value="F:3-oxoacyl-[acyl-carrier-protein] synthase activity"/>
    <property type="evidence" value="ECO:0007669"/>
    <property type="project" value="InterPro"/>
</dbReference>
<accession>A0A918G1J4</accession>
<dbReference type="EMBL" id="BMTL01000030">
    <property type="protein sequence ID" value="GGS14109.1"/>
    <property type="molecule type" value="Genomic_DNA"/>
</dbReference>
<keyword evidence="4" id="KW-0808">Transferase</keyword>
<dbReference type="Pfam" id="PF02801">
    <property type="entry name" value="Ketoacyl-synt_C"/>
    <property type="match status" value="1"/>
</dbReference>
<dbReference type="InterPro" id="IPR050091">
    <property type="entry name" value="PKS_NRPS_Biosynth_Enz"/>
</dbReference>
<dbReference type="InterPro" id="IPR013154">
    <property type="entry name" value="ADH-like_N"/>
</dbReference>
<evidence type="ECO:0000259" key="12">
    <source>
        <dbReference type="PROSITE" id="PS52019"/>
    </source>
</evidence>
<dbReference type="CDD" id="cd05195">
    <property type="entry name" value="enoyl_red"/>
    <property type="match status" value="1"/>
</dbReference>
<name>A0A918G1J4_9ACTN</name>
<dbReference type="Gene3D" id="3.10.129.110">
    <property type="entry name" value="Polyketide synthase dehydratase"/>
    <property type="match status" value="1"/>
</dbReference>
<dbReference type="InterPro" id="IPR042104">
    <property type="entry name" value="PKS_dehydratase_sf"/>
</dbReference>
<feature type="domain" description="PKS/mFAS DH" evidence="12">
    <location>
        <begin position="911"/>
        <end position="1202"/>
    </location>
</feature>
<dbReference type="InterPro" id="IPR014030">
    <property type="entry name" value="Ketoacyl_synth_N"/>
</dbReference>
<feature type="active site" description="Proton donor; for dehydratase activity" evidence="8">
    <location>
        <position position="1124"/>
    </location>
</feature>
<dbReference type="RefSeq" id="WP_190152628.1">
    <property type="nucleotide sequence ID" value="NZ_BMTL01000030.1"/>
</dbReference>
<dbReference type="FunFam" id="3.40.50.720:FF:000209">
    <property type="entry name" value="Polyketide synthase Pks12"/>
    <property type="match status" value="1"/>
</dbReference>
<proteinExistence type="predicted"/>
<dbReference type="Pfam" id="PF00550">
    <property type="entry name" value="PP-binding"/>
    <property type="match status" value="1"/>
</dbReference>
<dbReference type="InterPro" id="IPR016035">
    <property type="entry name" value="Acyl_Trfase/lysoPLipase"/>
</dbReference>
<dbReference type="Gene3D" id="3.30.70.3290">
    <property type="match status" value="1"/>
</dbReference>
<dbReference type="Pfam" id="PF13602">
    <property type="entry name" value="ADH_zinc_N_2"/>
    <property type="match status" value="1"/>
</dbReference>
<dbReference type="Pfam" id="PF00698">
    <property type="entry name" value="Acyl_transf_1"/>
    <property type="match status" value="1"/>
</dbReference>
<dbReference type="PANTHER" id="PTHR43775:SF51">
    <property type="entry name" value="INACTIVE PHENOLPHTHIOCEROL SYNTHESIS POLYKETIDE SYNTHASE TYPE I PKS1-RELATED"/>
    <property type="match status" value="1"/>
</dbReference>
<dbReference type="Gene3D" id="3.40.366.10">
    <property type="entry name" value="Malonyl-Coenzyme A Acyl Carrier Protein, domain 2"/>
    <property type="match status" value="1"/>
</dbReference>
<keyword evidence="3" id="KW-0597">Phosphoprotein</keyword>
<dbReference type="InterPro" id="IPR011032">
    <property type="entry name" value="GroES-like_sf"/>
</dbReference>
<dbReference type="Pfam" id="PF16197">
    <property type="entry name" value="KAsynt_C_assoc"/>
    <property type="match status" value="1"/>
</dbReference>
<evidence type="ECO:0000256" key="6">
    <source>
        <dbReference type="ARBA" id="ARBA00023268"/>
    </source>
</evidence>
<dbReference type="CDD" id="cd00833">
    <property type="entry name" value="PKS"/>
    <property type="match status" value="1"/>
</dbReference>
<dbReference type="InterPro" id="IPR020843">
    <property type="entry name" value="ER"/>
</dbReference>
<dbReference type="InterPro" id="IPR013968">
    <property type="entry name" value="PKS_KR"/>
</dbReference>
<dbReference type="InterPro" id="IPR001227">
    <property type="entry name" value="Ac_transferase_dom_sf"/>
</dbReference>